<dbReference type="Proteomes" id="UP000696485">
    <property type="component" value="Unassembled WGS sequence"/>
</dbReference>
<protein>
    <recommendedName>
        <fullName evidence="5">Adhesin domain-containing protein</fullName>
    </recommendedName>
</protein>
<feature type="compositionally biased region" description="Polar residues" evidence="1">
    <location>
        <begin position="45"/>
        <end position="62"/>
    </location>
</feature>
<evidence type="ECO:0000256" key="1">
    <source>
        <dbReference type="SAM" id="MobiDB-lite"/>
    </source>
</evidence>
<evidence type="ECO:0000313" key="3">
    <source>
        <dbReference type="EMBL" id="KAF9338026.1"/>
    </source>
</evidence>
<reference evidence="3" key="1">
    <citation type="journal article" date="2020" name="Fungal Divers.">
        <title>Resolving the Mortierellaceae phylogeny through synthesis of multi-gene phylogenetics and phylogenomics.</title>
        <authorList>
            <person name="Vandepol N."/>
            <person name="Liber J."/>
            <person name="Desiro A."/>
            <person name="Na H."/>
            <person name="Kennedy M."/>
            <person name="Barry K."/>
            <person name="Grigoriev I.V."/>
            <person name="Miller A.N."/>
            <person name="O'Donnell K."/>
            <person name="Stajich J.E."/>
            <person name="Bonito G."/>
        </authorList>
    </citation>
    <scope>NUCLEOTIDE SEQUENCE</scope>
    <source>
        <strain evidence="3">NVP1</strain>
    </source>
</reference>
<accession>A0A9P5VRB3</accession>
<proteinExistence type="predicted"/>
<name>A0A9P5VRB3_9FUNG</name>
<keyword evidence="2" id="KW-0472">Membrane</keyword>
<evidence type="ECO:0008006" key="5">
    <source>
        <dbReference type="Google" id="ProtNLM"/>
    </source>
</evidence>
<keyword evidence="2" id="KW-1133">Transmembrane helix</keyword>
<comment type="caution">
    <text evidence="3">The sequence shown here is derived from an EMBL/GenBank/DDBJ whole genome shotgun (WGS) entry which is preliminary data.</text>
</comment>
<evidence type="ECO:0000256" key="2">
    <source>
        <dbReference type="SAM" id="Phobius"/>
    </source>
</evidence>
<dbReference type="EMBL" id="JAAAUY010000011">
    <property type="protein sequence ID" value="KAF9338026.1"/>
    <property type="molecule type" value="Genomic_DNA"/>
</dbReference>
<gene>
    <name evidence="3" type="ORF">BG006_000606</name>
</gene>
<feature type="compositionally biased region" description="Polar residues" evidence="1">
    <location>
        <begin position="26"/>
        <end position="38"/>
    </location>
</feature>
<feature type="region of interest" description="Disordered" evidence="1">
    <location>
        <begin position="26"/>
        <end position="134"/>
    </location>
</feature>
<organism evidence="3 4">
    <name type="scientific">Podila minutissima</name>
    <dbReference type="NCBI Taxonomy" id="64525"/>
    <lineage>
        <taxon>Eukaryota</taxon>
        <taxon>Fungi</taxon>
        <taxon>Fungi incertae sedis</taxon>
        <taxon>Mucoromycota</taxon>
        <taxon>Mortierellomycotina</taxon>
        <taxon>Mortierellomycetes</taxon>
        <taxon>Mortierellales</taxon>
        <taxon>Mortierellaceae</taxon>
        <taxon>Podila</taxon>
    </lineage>
</organism>
<keyword evidence="4" id="KW-1185">Reference proteome</keyword>
<keyword evidence="2" id="KW-0812">Transmembrane</keyword>
<sequence>MSFPIDSKRTTPSAPPSSIAVEEQATFGQQAPFASSVSGLAPSGPQGSTEHSNNHLNQSLNPQEYPDTLHQAPPPTYDEVTRAPSAPQLPHGDHSNSSNSNYGDQPESSEHYSPSAPLLAPGTQGSHGYSSIPGPPVRSYASSVGSYASSSDPDRERRFNKFWIIFFAVVLILLVFDNDQQDGEGFITVEQDAKADFTQFFAEVYASDRDRLRSIRTSVTQSEEAGKFYASTVATANYQDSGCVFANIRIVFGGQLKQIRRLKIASMEGNVTINMLDEGQAEILELDSRVITGHSSIRVKVPGEATIGGSVGSIRGDLELGKTFAVNMVEGNVAVNLAKSPSSRAMQGKVVVAQGNVTVGLVPHYNGVYTVETGDGDADLQNIDAERTVVTKRTSTKITGWNSADRRKPQSPMSDLKVKTTDGNAILSFKSIEIRPSP</sequence>
<evidence type="ECO:0000313" key="4">
    <source>
        <dbReference type="Proteomes" id="UP000696485"/>
    </source>
</evidence>
<dbReference type="AlphaFoldDB" id="A0A9P5VRB3"/>
<feature type="transmembrane region" description="Helical" evidence="2">
    <location>
        <begin position="159"/>
        <end position="176"/>
    </location>
</feature>